<dbReference type="RefSeq" id="WP_003462951.1">
    <property type="nucleotide sequence ID" value="NC_008261.1"/>
</dbReference>
<name>A0A0H2YV74_CLOP1</name>
<dbReference type="GeneID" id="93000822"/>
<dbReference type="AlphaFoldDB" id="A0A0H2YV74"/>
<proteinExistence type="predicted"/>
<sequence length="218" mass="25146">MEIIYPNDFVRFFNEDEEVDEVGEFEVLPEDTENSFERYYTGNEDTFNDDYPMNYRNSDNDSKFSVIPPVIKNIPDNIANVPAVIQDLPYAIKDMGNDLMHSAPVGYMSNMLPIPTNWQSPQSPSPMGPPPSYIPSKKDAGVQNFGQGSGNPNAKNVSSGSIRFCLYRFTYIWQTNGRSYWAYLTRVDRRSVSGWRWAGFRWVYFGVDLRRIDSFICY</sequence>
<keyword evidence="2" id="KW-1185">Reference proteome</keyword>
<evidence type="ECO:0000313" key="2">
    <source>
        <dbReference type="Proteomes" id="UP000001823"/>
    </source>
</evidence>
<dbReference type="STRING" id="195103.CPF_2899"/>
<gene>
    <name evidence="1" type="ordered locus">CPF_2899</name>
</gene>
<dbReference type="eggNOG" id="ENOG5032RKH">
    <property type="taxonomic scope" value="Bacteria"/>
</dbReference>
<reference evidence="1 2" key="1">
    <citation type="journal article" date="2006" name="Genome Res.">
        <title>Skewed genomic variability in strains of the toxigenic bacterial pathogen, Clostridium perfringens.</title>
        <authorList>
            <person name="Myers G.S."/>
            <person name="Rasko D.A."/>
            <person name="Cheung J.K."/>
            <person name="Ravel J."/>
            <person name="Seshadri R."/>
            <person name="Deboy R.T."/>
            <person name="Ren Q."/>
            <person name="Varga J."/>
            <person name="Awad M.M."/>
            <person name="Brinkac L.M."/>
            <person name="Daugherty S.C."/>
            <person name="Haft D.H."/>
            <person name="Dodson R.J."/>
            <person name="Madupu R."/>
            <person name="Nelson W.C."/>
            <person name="Rosovitz M.J."/>
            <person name="Sullivan S.A."/>
            <person name="Khouri H."/>
            <person name="Dimitrov G.I."/>
            <person name="Watkins K.L."/>
            <person name="Mulligan S."/>
            <person name="Benton J."/>
            <person name="Radune D."/>
            <person name="Fisher D.J."/>
            <person name="Atkins H.S."/>
            <person name="Hiscox T."/>
            <person name="Jost B.H."/>
            <person name="Billington S.J."/>
            <person name="Songer J.G."/>
            <person name="McClane B.A."/>
            <person name="Titball R.W."/>
            <person name="Rood J.I."/>
            <person name="Melville S.B."/>
            <person name="Paulsen I.T."/>
        </authorList>
    </citation>
    <scope>NUCLEOTIDE SEQUENCE [LARGE SCALE GENOMIC DNA]</scope>
    <source>
        <strain evidence="2">ATCC 13124 / DSM 756 / JCM 1290 / NCIMB 6125 / NCTC 8237 / S 107 / Type A</strain>
    </source>
</reference>
<protein>
    <submittedName>
        <fullName evidence="1">Conserved domain protein</fullName>
    </submittedName>
</protein>
<organism evidence="1 2">
    <name type="scientific">Clostridium perfringens (strain ATCC 13124 / DSM 756 / JCM 1290 / NCIMB 6125 / NCTC 8237 / Type A)</name>
    <dbReference type="NCBI Taxonomy" id="195103"/>
    <lineage>
        <taxon>Bacteria</taxon>
        <taxon>Bacillati</taxon>
        <taxon>Bacillota</taxon>
        <taxon>Clostridia</taxon>
        <taxon>Eubacteriales</taxon>
        <taxon>Clostridiaceae</taxon>
        <taxon>Clostridium</taxon>
    </lineage>
</organism>
<dbReference type="EMBL" id="CP000246">
    <property type="protein sequence ID" value="ABG85022.1"/>
    <property type="molecule type" value="Genomic_DNA"/>
</dbReference>
<dbReference type="HOGENOM" id="CLU_110161_0_0_9"/>
<evidence type="ECO:0000313" key="1">
    <source>
        <dbReference type="EMBL" id="ABG85022.1"/>
    </source>
</evidence>
<dbReference type="Proteomes" id="UP000001823">
    <property type="component" value="Chromosome"/>
</dbReference>
<accession>A0A0H2YV74</accession>
<dbReference type="KEGG" id="cpf:CPF_2899"/>
<dbReference type="PaxDb" id="195103-CPF_2899"/>